<feature type="compositionally biased region" description="Polar residues" evidence="1">
    <location>
        <begin position="1"/>
        <end position="10"/>
    </location>
</feature>
<evidence type="ECO:0000313" key="2">
    <source>
        <dbReference type="EMBL" id="OYQ38409.1"/>
    </source>
</evidence>
<gene>
    <name evidence="2" type="ORF">CHU92_05125</name>
</gene>
<keyword evidence="3" id="KW-1185">Reference proteome</keyword>
<reference evidence="2 3" key="1">
    <citation type="submission" date="2017-07" db="EMBL/GenBank/DDBJ databases">
        <title>Flavobacterium cyanobacteriorum sp. nov., isolated from cyanobacterial aggregates in a eutrophic lake.</title>
        <authorList>
            <person name="Cai H."/>
        </authorList>
    </citation>
    <scope>NUCLEOTIDE SEQUENCE [LARGE SCALE GENOMIC DNA]</scope>
    <source>
        <strain evidence="2 3">TH021</strain>
    </source>
</reference>
<proteinExistence type="predicted"/>
<organism evidence="2 3">
    <name type="scientific">Flavobacterium cyanobacteriorum</name>
    <dbReference type="NCBI Taxonomy" id="2022802"/>
    <lineage>
        <taxon>Bacteria</taxon>
        <taxon>Pseudomonadati</taxon>
        <taxon>Bacteroidota</taxon>
        <taxon>Flavobacteriia</taxon>
        <taxon>Flavobacteriales</taxon>
        <taxon>Flavobacteriaceae</taxon>
        <taxon>Flavobacterium</taxon>
    </lineage>
</organism>
<evidence type="ECO:0000313" key="3">
    <source>
        <dbReference type="Proteomes" id="UP000216605"/>
    </source>
</evidence>
<comment type="caution">
    <text evidence="2">The sequence shown here is derived from an EMBL/GenBank/DDBJ whole genome shotgun (WGS) entry which is preliminary data.</text>
</comment>
<protein>
    <recommendedName>
        <fullName evidence="4">Helix-turn-helix domain-containing protein</fullName>
    </recommendedName>
</protein>
<accession>A0A255ZAC6</accession>
<dbReference type="EMBL" id="NOXV01000217">
    <property type="protein sequence ID" value="OYQ38409.1"/>
    <property type="molecule type" value="Genomic_DNA"/>
</dbReference>
<sequence length="105" mass="11997">MESNQLNSPKVFSHKGQGKSTHFQAQMKRVFAALYRQPKTMLMVSIETGILRANICRYVAEWEKENRICIVRKGICPISKHRAGFYTTNPDLFPAIVEPSNTVKL</sequence>
<feature type="region of interest" description="Disordered" evidence="1">
    <location>
        <begin position="1"/>
        <end position="21"/>
    </location>
</feature>
<evidence type="ECO:0000256" key="1">
    <source>
        <dbReference type="SAM" id="MobiDB-lite"/>
    </source>
</evidence>
<dbReference type="RefSeq" id="WP_094413257.1">
    <property type="nucleotide sequence ID" value="NZ_NOXV01000217.1"/>
</dbReference>
<dbReference type="Proteomes" id="UP000216605">
    <property type="component" value="Unassembled WGS sequence"/>
</dbReference>
<name>A0A255ZAC6_9FLAO</name>
<dbReference type="OrthoDB" id="982995at2"/>
<evidence type="ECO:0008006" key="4">
    <source>
        <dbReference type="Google" id="ProtNLM"/>
    </source>
</evidence>
<dbReference type="AlphaFoldDB" id="A0A255ZAC6"/>